<name>A0ABX7QNV5_9GAMM</name>
<proteinExistence type="predicted"/>
<evidence type="ECO:0000313" key="1">
    <source>
        <dbReference type="EMBL" id="QSX32621.1"/>
    </source>
</evidence>
<evidence type="ECO:0000313" key="2">
    <source>
        <dbReference type="Proteomes" id="UP000662770"/>
    </source>
</evidence>
<dbReference type="EMBL" id="CP071503">
    <property type="protein sequence ID" value="QSX32621.1"/>
    <property type="molecule type" value="Genomic_DNA"/>
</dbReference>
<sequence>MINLEPLIIARLKTQFADVEGLTELAELGDRNVSRQTLFVIEMAESPAPLIEGTGLMRHRIGNSYGVLLVTPARNNQRPDITADRQQIRDLLFGWAPHEDYEPFSLGNGGLQPSRKGVIAWLSRFNTQYTEDAIGVS</sequence>
<dbReference type="Proteomes" id="UP000662770">
    <property type="component" value="Chromosome"/>
</dbReference>
<organism evidence="1 2">
    <name type="scientific">Shewanella avicenniae</name>
    <dbReference type="NCBI Taxonomy" id="2814294"/>
    <lineage>
        <taxon>Bacteria</taxon>
        <taxon>Pseudomonadati</taxon>
        <taxon>Pseudomonadota</taxon>
        <taxon>Gammaproteobacteria</taxon>
        <taxon>Alteromonadales</taxon>
        <taxon>Shewanellaceae</taxon>
        <taxon>Shewanella</taxon>
    </lineage>
</organism>
<dbReference type="InterPro" id="IPR056912">
    <property type="entry name" value="Phage_JBD30_tail_term-like"/>
</dbReference>
<accession>A0ABX7QNV5</accession>
<keyword evidence="2" id="KW-1185">Reference proteome</keyword>
<dbReference type="RefSeq" id="WP_207353862.1">
    <property type="nucleotide sequence ID" value="NZ_CP071503.1"/>
</dbReference>
<gene>
    <name evidence="1" type="ORF">JYB87_12770</name>
</gene>
<protein>
    <submittedName>
        <fullName evidence="1">Uncharacterized protein</fullName>
    </submittedName>
</protein>
<dbReference type="Pfam" id="PF23840">
    <property type="entry name" value="Phage_tail_terminator"/>
    <property type="match status" value="1"/>
</dbReference>
<reference evidence="1 2" key="1">
    <citation type="submission" date="2021-03" db="EMBL/GenBank/DDBJ databases">
        <title>Novel species identification of genus Shewanella.</title>
        <authorList>
            <person name="Liu G."/>
            <person name="Zhang Q."/>
        </authorList>
    </citation>
    <scope>NUCLEOTIDE SEQUENCE [LARGE SCALE GENOMIC DNA]</scope>
    <source>
        <strain evidence="1 2">FJAT-51800</strain>
    </source>
</reference>